<evidence type="ECO:0000256" key="4">
    <source>
        <dbReference type="ARBA" id="ARBA00023319"/>
    </source>
</evidence>
<evidence type="ECO:0000256" key="5">
    <source>
        <dbReference type="SAM" id="MobiDB-lite"/>
    </source>
</evidence>
<evidence type="ECO:0000256" key="6">
    <source>
        <dbReference type="SAM" id="SignalP"/>
    </source>
</evidence>
<dbReference type="InterPro" id="IPR013783">
    <property type="entry name" value="Ig-like_fold"/>
</dbReference>
<dbReference type="Ensembl" id="ENSNGAT00000032042.1">
    <property type="protein sequence ID" value="ENSNGAP00000026314.1"/>
    <property type="gene ID" value="ENSNGAG00000023991.1"/>
</dbReference>
<gene>
    <name evidence="8" type="primary">Lair1</name>
</gene>
<evidence type="ECO:0000256" key="2">
    <source>
        <dbReference type="ARBA" id="ARBA00023157"/>
    </source>
</evidence>
<dbReference type="GO" id="GO:0002764">
    <property type="term" value="P:immune response-regulating signaling pathway"/>
    <property type="evidence" value="ECO:0007669"/>
    <property type="project" value="TreeGrafter"/>
</dbReference>
<keyword evidence="3" id="KW-0325">Glycoprotein</keyword>
<feature type="chain" id="PRO_5034421170" evidence="6">
    <location>
        <begin position="22"/>
        <end position="224"/>
    </location>
</feature>
<evidence type="ECO:0000313" key="9">
    <source>
        <dbReference type="Proteomes" id="UP000694381"/>
    </source>
</evidence>
<feature type="region of interest" description="Disordered" evidence="5">
    <location>
        <begin position="115"/>
        <end position="183"/>
    </location>
</feature>
<sequence length="224" mass="24392">MLLHPTTLLVLVLCLGRTVHTEETQAETPILAEPGLTIPLGKSVTFVCKSPSAFELFRLEKGNDEIKNKANNQSSEREARFLLEAVSKDAAGHYHCIYYTGTSWSERSETVELKVTSEDVTQAPAPGSGGTSELLSSKDQPQRPQERPSPAVNGMERTPDVTKADRLPEDRGTEALTPAVGSPQEVTYAQLDHGALTQREVRAVSLQCTETMSESSAYATIIIH</sequence>
<dbReference type="InterPro" id="IPR050412">
    <property type="entry name" value="Ig-like_Receptors_ImmuneReg"/>
</dbReference>
<dbReference type="SMART" id="SM00409">
    <property type="entry name" value="IG"/>
    <property type="match status" value="1"/>
</dbReference>
<dbReference type="Gene3D" id="2.60.40.10">
    <property type="entry name" value="Immunoglobulins"/>
    <property type="match status" value="1"/>
</dbReference>
<evidence type="ECO:0000259" key="7">
    <source>
        <dbReference type="SMART" id="SM00409"/>
    </source>
</evidence>
<organism evidence="8 9">
    <name type="scientific">Nannospalax galili</name>
    <name type="common">Northern Israeli blind subterranean mole rat</name>
    <name type="synonym">Spalax galili</name>
    <dbReference type="NCBI Taxonomy" id="1026970"/>
    <lineage>
        <taxon>Eukaryota</taxon>
        <taxon>Metazoa</taxon>
        <taxon>Chordata</taxon>
        <taxon>Craniata</taxon>
        <taxon>Vertebrata</taxon>
        <taxon>Euteleostomi</taxon>
        <taxon>Mammalia</taxon>
        <taxon>Eutheria</taxon>
        <taxon>Euarchontoglires</taxon>
        <taxon>Glires</taxon>
        <taxon>Rodentia</taxon>
        <taxon>Myomorpha</taxon>
        <taxon>Muroidea</taxon>
        <taxon>Spalacidae</taxon>
        <taxon>Spalacinae</taxon>
        <taxon>Nannospalax</taxon>
    </lineage>
</organism>
<dbReference type="PANTHER" id="PTHR11738">
    <property type="entry name" value="MHC CLASS I NK CELL RECEPTOR"/>
    <property type="match status" value="1"/>
</dbReference>
<reference evidence="8" key="1">
    <citation type="submission" date="2025-08" db="UniProtKB">
        <authorList>
            <consortium name="Ensembl"/>
        </authorList>
    </citation>
    <scope>IDENTIFICATION</scope>
</reference>
<keyword evidence="1 6" id="KW-0732">Signal</keyword>
<feature type="signal peptide" evidence="6">
    <location>
        <begin position="1"/>
        <end position="21"/>
    </location>
</feature>
<keyword evidence="2" id="KW-1015">Disulfide bond</keyword>
<dbReference type="InterPro" id="IPR036179">
    <property type="entry name" value="Ig-like_dom_sf"/>
</dbReference>
<dbReference type="Pfam" id="PF13895">
    <property type="entry name" value="Ig_2"/>
    <property type="match status" value="1"/>
</dbReference>
<keyword evidence="4" id="KW-0393">Immunoglobulin domain</keyword>
<dbReference type="SUPFAM" id="SSF48726">
    <property type="entry name" value="Immunoglobulin"/>
    <property type="match status" value="1"/>
</dbReference>
<evidence type="ECO:0000313" key="8">
    <source>
        <dbReference type="Ensembl" id="ENSNGAP00000026314.1"/>
    </source>
</evidence>
<protein>
    <submittedName>
        <fullName evidence="8">Leukocyte-associated Ig-like receptor 1</fullName>
    </submittedName>
</protein>
<dbReference type="Proteomes" id="UP000694381">
    <property type="component" value="Unassembled WGS sequence"/>
</dbReference>
<feature type="domain" description="Immunoglobulin" evidence="7">
    <location>
        <begin position="33"/>
        <end position="116"/>
    </location>
</feature>
<feature type="compositionally biased region" description="Basic and acidic residues" evidence="5">
    <location>
        <begin position="157"/>
        <end position="173"/>
    </location>
</feature>
<dbReference type="FunFam" id="2.60.40.10:FF:000049">
    <property type="entry name" value="Leukocyte immunoglobulin-like receptor subfamily B member 1"/>
    <property type="match status" value="1"/>
</dbReference>
<keyword evidence="9" id="KW-1185">Reference proteome</keyword>
<dbReference type="InterPro" id="IPR003599">
    <property type="entry name" value="Ig_sub"/>
</dbReference>
<evidence type="ECO:0000256" key="1">
    <source>
        <dbReference type="ARBA" id="ARBA00022729"/>
    </source>
</evidence>
<reference evidence="8" key="2">
    <citation type="submission" date="2025-09" db="UniProtKB">
        <authorList>
            <consortium name="Ensembl"/>
        </authorList>
    </citation>
    <scope>IDENTIFICATION</scope>
</reference>
<proteinExistence type="predicted"/>
<dbReference type="GeneTree" id="ENSGT00940000162693"/>
<dbReference type="AlphaFoldDB" id="A0A8C6S1S2"/>
<dbReference type="GO" id="GO:0005886">
    <property type="term" value="C:plasma membrane"/>
    <property type="evidence" value="ECO:0007669"/>
    <property type="project" value="TreeGrafter"/>
</dbReference>
<evidence type="ECO:0000256" key="3">
    <source>
        <dbReference type="ARBA" id="ARBA00023180"/>
    </source>
</evidence>
<accession>A0A8C6S1S2</accession>
<name>A0A8C6S1S2_NANGA</name>
<dbReference type="PANTHER" id="PTHR11738:SF129">
    <property type="entry name" value="LEUKOCYTE-ASSOCIATED IMMUNOGLOBULIN-LIKE RECEPTOR 1"/>
    <property type="match status" value="1"/>
</dbReference>